<dbReference type="GO" id="GO:0004371">
    <property type="term" value="F:glycerone kinase activity"/>
    <property type="evidence" value="ECO:0007669"/>
    <property type="project" value="InterPro"/>
</dbReference>
<dbReference type="FunFam" id="1.25.40.340:FF:000002">
    <property type="entry name" value="Dihydroxyacetone kinase, L subunit"/>
    <property type="match status" value="1"/>
</dbReference>
<keyword evidence="2 4" id="KW-0418">Kinase</keyword>
<keyword evidence="5" id="KW-1185">Reference proteome</keyword>
<name>A0A6L9SGI4_9ACTN</name>
<organism evidence="4 5">
    <name type="scientific">Phytoactinopolyspora halotolerans</name>
    <dbReference type="NCBI Taxonomy" id="1981512"/>
    <lineage>
        <taxon>Bacteria</taxon>
        <taxon>Bacillati</taxon>
        <taxon>Actinomycetota</taxon>
        <taxon>Actinomycetes</taxon>
        <taxon>Jiangellales</taxon>
        <taxon>Jiangellaceae</taxon>
        <taxon>Phytoactinopolyspora</taxon>
    </lineage>
</organism>
<dbReference type="Pfam" id="PF02734">
    <property type="entry name" value="Dak2"/>
    <property type="match status" value="1"/>
</dbReference>
<evidence type="ECO:0000313" key="4">
    <source>
        <dbReference type="EMBL" id="NEE03698.1"/>
    </source>
</evidence>
<dbReference type="AlphaFoldDB" id="A0A6L9SGI4"/>
<evidence type="ECO:0000259" key="3">
    <source>
        <dbReference type="PROSITE" id="PS51480"/>
    </source>
</evidence>
<comment type="caution">
    <text evidence="4">The sequence shown here is derived from an EMBL/GenBank/DDBJ whole genome shotgun (WGS) entry which is preliminary data.</text>
</comment>
<dbReference type="PANTHER" id="PTHR28629">
    <property type="entry name" value="TRIOKINASE/FMN CYCLASE"/>
    <property type="match status" value="1"/>
</dbReference>
<dbReference type="Gene3D" id="1.25.40.340">
    <property type="match status" value="1"/>
</dbReference>
<dbReference type="SMART" id="SM01120">
    <property type="entry name" value="Dak2"/>
    <property type="match status" value="1"/>
</dbReference>
<accession>A0A6L9SGI4</accession>
<dbReference type="RefSeq" id="WP_163743598.1">
    <property type="nucleotide sequence ID" value="NZ_JAAGOA010000025.1"/>
</dbReference>
<dbReference type="InterPro" id="IPR036117">
    <property type="entry name" value="DhaL_dom_sf"/>
</dbReference>
<proteinExistence type="predicted"/>
<dbReference type="EMBL" id="JAAGOA010000025">
    <property type="protein sequence ID" value="NEE03698.1"/>
    <property type="molecule type" value="Genomic_DNA"/>
</dbReference>
<dbReference type="InterPro" id="IPR012737">
    <property type="entry name" value="DhaK_L_YcgS"/>
</dbReference>
<dbReference type="SUPFAM" id="SSF101473">
    <property type="entry name" value="DhaL-like"/>
    <property type="match status" value="1"/>
</dbReference>
<reference evidence="4 5" key="1">
    <citation type="submission" date="2020-02" db="EMBL/GenBank/DDBJ databases">
        <authorList>
            <person name="Li X.-J."/>
            <person name="Han X.-M."/>
        </authorList>
    </citation>
    <scope>NUCLEOTIDE SEQUENCE [LARGE SCALE GENOMIC DNA]</scope>
    <source>
        <strain evidence="4 5">CCTCC AB 2017055</strain>
    </source>
</reference>
<evidence type="ECO:0000256" key="1">
    <source>
        <dbReference type="ARBA" id="ARBA00022679"/>
    </source>
</evidence>
<sequence>MRVMTVEDVRRMLLAVAERIVASQNLLCAADRAIGDGDHGLGMRRGFTAAAERLEGDGFDDAFVPFRSVGDCLISTMGGASGVLFGVLFRGDVEAESSHTLSLDELTRHFERSLAEVCRRGRAQTGDKTLVDALEPAVRSLRQSADSGEVGLASALRAAASAARSGAEATKGYVARFGKARTLGERALGFVDPGALSTAIVFEAMADWAEDHDGQGRRRDPATSSTDA</sequence>
<evidence type="ECO:0000313" key="5">
    <source>
        <dbReference type="Proteomes" id="UP000475214"/>
    </source>
</evidence>
<dbReference type="PROSITE" id="PS51480">
    <property type="entry name" value="DHAL"/>
    <property type="match status" value="1"/>
</dbReference>
<dbReference type="NCBIfam" id="TIGR02365">
    <property type="entry name" value="dha_L_ycgS"/>
    <property type="match status" value="1"/>
</dbReference>
<dbReference type="Proteomes" id="UP000475214">
    <property type="component" value="Unassembled WGS sequence"/>
</dbReference>
<dbReference type="GO" id="GO:0019563">
    <property type="term" value="P:glycerol catabolic process"/>
    <property type="evidence" value="ECO:0007669"/>
    <property type="project" value="TreeGrafter"/>
</dbReference>
<feature type="domain" description="DhaL" evidence="3">
    <location>
        <begin position="7"/>
        <end position="207"/>
    </location>
</feature>
<dbReference type="GO" id="GO:0005829">
    <property type="term" value="C:cytosol"/>
    <property type="evidence" value="ECO:0007669"/>
    <property type="project" value="TreeGrafter"/>
</dbReference>
<gene>
    <name evidence="4" type="primary">dhaL</name>
    <name evidence="4" type="ORF">G1H10_26375</name>
</gene>
<dbReference type="InterPro" id="IPR050861">
    <property type="entry name" value="Dihydroxyacetone_Kinase"/>
</dbReference>
<keyword evidence="1" id="KW-0808">Transferase</keyword>
<protein>
    <submittedName>
        <fullName evidence="4">Dihydroxyacetone kinase subunit L</fullName>
    </submittedName>
</protein>
<dbReference type="PANTHER" id="PTHR28629:SF4">
    <property type="entry name" value="TRIOKINASE_FMN CYCLASE"/>
    <property type="match status" value="1"/>
</dbReference>
<evidence type="ECO:0000256" key="2">
    <source>
        <dbReference type="ARBA" id="ARBA00022777"/>
    </source>
</evidence>
<dbReference type="InterPro" id="IPR004007">
    <property type="entry name" value="DhaL_dom"/>
</dbReference>